<protein>
    <recommendedName>
        <fullName evidence="4">Neuronal membrane glycoprotein M6-b</fullName>
    </recommendedName>
</protein>
<keyword evidence="1" id="KW-0472">Membrane</keyword>
<dbReference type="InterPro" id="IPR001614">
    <property type="entry name" value="Myelin_PLP"/>
</dbReference>
<dbReference type="PANTHER" id="PTHR11683">
    <property type="entry name" value="MYELIN PROTEOLIPID"/>
    <property type="match status" value="1"/>
</dbReference>
<evidence type="ECO:0000313" key="2">
    <source>
        <dbReference type="EMBL" id="KAK3099188.1"/>
    </source>
</evidence>
<dbReference type="AlphaFoldDB" id="A0AA88Y683"/>
<gene>
    <name evidence="2" type="ORF">FSP39_000735</name>
</gene>
<feature type="transmembrane region" description="Helical" evidence="1">
    <location>
        <begin position="268"/>
        <end position="291"/>
    </location>
</feature>
<dbReference type="Gene3D" id="3.30.420.10">
    <property type="entry name" value="Ribonuclease H-like superfamily/Ribonuclease H"/>
    <property type="match status" value="1"/>
</dbReference>
<evidence type="ECO:0008006" key="4">
    <source>
        <dbReference type="Google" id="ProtNLM"/>
    </source>
</evidence>
<keyword evidence="1" id="KW-0812">Transmembrane</keyword>
<evidence type="ECO:0000313" key="3">
    <source>
        <dbReference type="Proteomes" id="UP001186944"/>
    </source>
</evidence>
<dbReference type="PANTHER" id="PTHR11683:SF12">
    <property type="entry name" value="M6, ISOFORM F"/>
    <property type="match status" value="1"/>
</dbReference>
<organism evidence="2 3">
    <name type="scientific">Pinctada imbricata</name>
    <name type="common">Atlantic pearl-oyster</name>
    <name type="synonym">Pinctada martensii</name>
    <dbReference type="NCBI Taxonomy" id="66713"/>
    <lineage>
        <taxon>Eukaryota</taxon>
        <taxon>Metazoa</taxon>
        <taxon>Spiralia</taxon>
        <taxon>Lophotrochozoa</taxon>
        <taxon>Mollusca</taxon>
        <taxon>Bivalvia</taxon>
        <taxon>Autobranchia</taxon>
        <taxon>Pteriomorphia</taxon>
        <taxon>Pterioida</taxon>
        <taxon>Pterioidea</taxon>
        <taxon>Pteriidae</taxon>
        <taxon>Pinctada</taxon>
    </lineage>
</organism>
<dbReference type="EMBL" id="VSWD01000006">
    <property type="protein sequence ID" value="KAK3099188.1"/>
    <property type="molecule type" value="Genomic_DNA"/>
</dbReference>
<accession>A0AA88Y683</accession>
<comment type="caution">
    <text evidence="2">The sequence shown here is derived from an EMBL/GenBank/DDBJ whole genome shotgun (WGS) entry which is preliminary data.</text>
</comment>
<sequence>MPVRKSVTVIAAINDCGFNLMEHQPYSPDLAPSDFRLLPKLKAAISGTQFHSDDDVILAVEGFLTSQDNEFFKSLRLGNVPFASLIATLVVFVGVGVFCGTLYRALQIIIMKVMDNLFGFSVQWLEVIQVVFIVIAVVMALFSIVLCVFGFLATGATRKNVYSGKKCIMGGSISAAFFMVISFILDLAWVVISCVATIPIIIYMMIMSICNEEVYNNSASKYCFELKHFGIYRNSTYANLGVSPPGKDQVCDTERRVFCDRVAEAGPMFAVALAGAVVIIIGMTMFLIILATNYTRIKISKEVTQYRNAIDSEELELDYGGKDPFANSR</sequence>
<feature type="transmembrane region" description="Helical" evidence="1">
    <location>
        <begin position="130"/>
        <end position="152"/>
    </location>
</feature>
<proteinExistence type="predicted"/>
<evidence type="ECO:0000256" key="1">
    <source>
        <dbReference type="SAM" id="Phobius"/>
    </source>
</evidence>
<dbReference type="Pfam" id="PF01275">
    <property type="entry name" value="Myelin_PLP"/>
    <property type="match status" value="1"/>
</dbReference>
<feature type="transmembrane region" description="Helical" evidence="1">
    <location>
        <begin position="82"/>
        <end position="110"/>
    </location>
</feature>
<dbReference type="GO" id="GO:0031175">
    <property type="term" value="P:neuron projection development"/>
    <property type="evidence" value="ECO:0007669"/>
    <property type="project" value="TreeGrafter"/>
</dbReference>
<dbReference type="InterPro" id="IPR036397">
    <property type="entry name" value="RNaseH_sf"/>
</dbReference>
<feature type="transmembrane region" description="Helical" evidence="1">
    <location>
        <begin position="173"/>
        <end position="206"/>
    </location>
</feature>
<keyword evidence="1" id="KW-1133">Transmembrane helix</keyword>
<dbReference type="GO" id="GO:0003676">
    <property type="term" value="F:nucleic acid binding"/>
    <property type="evidence" value="ECO:0007669"/>
    <property type="project" value="InterPro"/>
</dbReference>
<reference evidence="2" key="1">
    <citation type="submission" date="2019-08" db="EMBL/GenBank/DDBJ databases">
        <title>The improved chromosome-level genome for the pearl oyster Pinctada fucata martensii using PacBio sequencing and Hi-C.</title>
        <authorList>
            <person name="Zheng Z."/>
        </authorList>
    </citation>
    <scope>NUCLEOTIDE SEQUENCE</scope>
    <source>
        <strain evidence="2">ZZ-2019</strain>
        <tissue evidence="2">Adductor muscle</tissue>
    </source>
</reference>
<dbReference type="Proteomes" id="UP001186944">
    <property type="component" value="Unassembled WGS sequence"/>
</dbReference>
<name>A0AA88Y683_PINIB</name>
<keyword evidence="3" id="KW-1185">Reference proteome</keyword>
<dbReference type="GO" id="GO:0005886">
    <property type="term" value="C:plasma membrane"/>
    <property type="evidence" value="ECO:0007669"/>
    <property type="project" value="TreeGrafter"/>
</dbReference>